<dbReference type="GO" id="GO:0000448">
    <property type="term" value="P:cleavage in ITS2 between 5.8S rRNA and LSU-rRNA of tricistronic rRNA transcript (SSU-rRNA, 5.8S rRNA, LSU-rRNA)"/>
    <property type="evidence" value="ECO:0007669"/>
    <property type="project" value="TreeGrafter"/>
</dbReference>
<evidence type="ECO:0000256" key="2">
    <source>
        <dbReference type="ARBA" id="ARBA00011003"/>
    </source>
</evidence>
<dbReference type="Pfam" id="PF16575">
    <property type="entry name" value="CLP1_P"/>
    <property type="match status" value="1"/>
</dbReference>
<evidence type="ECO:0000259" key="12">
    <source>
        <dbReference type="Pfam" id="PF25467"/>
    </source>
</evidence>
<dbReference type="InterPro" id="IPR027417">
    <property type="entry name" value="P-loop_NTPase"/>
</dbReference>
<dbReference type="Proteomes" id="UP001206595">
    <property type="component" value="Unassembled WGS sequence"/>
</dbReference>
<dbReference type="Gene3D" id="3.40.50.300">
    <property type="entry name" value="P-loop containing nucleotide triphosphate hydrolases"/>
    <property type="match status" value="1"/>
</dbReference>
<dbReference type="Pfam" id="PF25467">
    <property type="entry name" value="NOL9_C"/>
    <property type="match status" value="1"/>
</dbReference>
<sequence>MFSPKTHSLICIEPTQSRINTQLYQHTAIAHKMSFPIRKQLTSALTTLQQSPGRFSTIIAVKSLGNSGIIDVERILPLFKGVFNLEDAKPTSDDPSIQAINAIPGFCPILEPTPNVKAMQIPPSWTSGVNQFLTASQESEDAQVALICGSKRMGKSTFSKYMVNRLLEKHPRIAFLEADIGQPEFGIQGVVSLYILDKPLLGPPFANSHLEAKRRYFIGSTTPRDDPDYYMACLNELVTTWRQEVCDQVANDTALGEKPVPLVINTHGWIKGLGYDLLMDLIHTAAPNFILAFQSTLTPSRNLPPSFITSVVPPSSETTVLPKILYLTSLMDDLEADVTAQRYHPSDHRMLNLVSYMHMNHMGKRAEGNAWWDFKTRLVERVPWCLDWTVGLQGIWVFFEEIKYSQLLFALNGSVVGLISELSNENMKNIKPANTPSGFIAPPFRAPASCANPSPKITDCYGLGLIRTVDVSKSRFMILTPLPFDTLTKVNGIVKGDLELPIWGMLDSRNGAGAGITGVPWRKVPYVSFDANEGIGSSALRIRRNVMRKSQM</sequence>
<proteinExistence type="inferred from homology"/>
<comment type="caution">
    <text evidence="13">The sequence shown here is derived from an EMBL/GenBank/DDBJ whole genome shotgun (WGS) entry which is preliminary data.</text>
</comment>
<evidence type="ECO:0000313" key="14">
    <source>
        <dbReference type="Proteomes" id="UP001206595"/>
    </source>
</evidence>
<reference evidence="13" key="1">
    <citation type="submission" date="2021-06" db="EMBL/GenBank/DDBJ databases">
        <authorList>
            <consortium name="DOE Joint Genome Institute"/>
            <person name="Mondo S.J."/>
            <person name="Amses K.R."/>
            <person name="Simmons D.R."/>
            <person name="Longcore J.E."/>
            <person name="Seto K."/>
            <person name="Alves G.H."/>
            <person name="Bonds A.E."/>
            <person name="Quandt C.A."/>
            <person name="Davis W.J."/>
            <person name="Chang Y."/>
            <person name="Letcher P.M."/>
            <person name="Powell M.J."/>
            <person name="Kuo A."/>
            <person name="Labutti K."/>
            <person name="Pangilinan J."/>
            <person name="Andreopoulos W."/>
            <person name="Tritt A."/>
            <person name="Riley R."/>
            <person name="Hundley H."/>
            <person name="Johnson J."/>
            <person name="Lipzen A."/>
            <person name="Barry K."/>
            <person name="Berbee M.L."/>
            <person name="Buchler N.E."/>
            <person name="Grigoriev I.V."/>
            <person name="Spatafora J.W."/>
            <person name="Stajich J.E."/>
            <person name="James T.Y."/>
        </authorList>
    </citation>
    <scope>NUCLEOTIDE SEQUENCE</scope>
    <source>
        <strain evidence="13">AG</strain>
    </source>
</reference>
<evidence type="ECO:0000256" key="7">
    <source>
        <dbReference type="ARBA" id="ARBA00022741"/>
    </source>
</evidence>
<evidence type="ECO:0000256" key="8">
    <source>
        <dbReference type="ARBA" id="ARBA00022777"/>
    </source>
</evidence>
<comment type="subcellular location">
    <subcellularLocation>
        <location evidence="1">Nucleus</location>
        <location evidence="1">Nucleolus</location>
    </subcellularLocation>
</comment>
<evidence type="ECO:0000259" key="11">
    <source>
        <dbReference type="Pfam" id="PF16575"/>
    </source>
</evidence>
<dbReference type="InterPro" id="IPR045116">
    <property type="entry name" value="Clp1/Grc3"/>
</dbReference>
<dbReference type="GO" id="GO:0051731">
    <property type="term" value="F:polynucleotide 5'-hydroxyl-kinase activity"/>
    <property type="evidence" value="ECO:0007669"/>
    <property type="project" value="InterPro"/>
</dbReference>
<evidence type="ECO:0000256" key="3">
    <source>
        <dbReference type="ARBA" id="ARBA00018706"/>
    </source>
</evidence>
<keyword evidence="8" id="KW-0418">Kinase</keyword>
<dbReference type="PANTHER" id="PTHR12755">
    <property type="entry name" value="CLEAVAGE/POLYADENYLATION FACTOR IA SUBUNIT CLP1P"/>
    <property type="match status" value="1"/>
</dbReference>
<evidence type="ECO:0000256" key="6">
    <source>
        <dbReference type="ARBA" id="ARBA00022679"/>
    </source>
</evidence>
<evidence type="ECO:0000256" key="4">
    <source>
        <dbReference type="ARBA" id="ARBA00019824"/>
    </source>
</evidence>
<feature type="domain" description="NOL9 C-terminal" evidence="12">
    <location>
        <begin position="455"/>
        <end position="501"/>
    </location>
</feature>
<dbReference type="InterPro" id="IPR057570">
    <property type="entry name" value="NOL9_C"/>
</dbReference>
<accession>A0AAD5HG78</accession>
<protein>
    <recommendedName>
        <fullName evidence="4">Polynucleotide 5'-hydroxyl-kinase GRC3</fullName>
    </recommendedName>
    <alternativeName>
        <fullName evidence="3">Polynucleotide 5'-hydroxyl-kinase grc3</fullName>
    </alternativeName>
</protein>
<dbReference type="GeneID" id="75912757"/>
<dbReference type="InterPro" id="IPR032319">
    <property type="entry name" value="CLP1_P"/>
</dbReference>
<comment type="similarity">
    <text evidence="2">Belongs to the Clp1 family. NOL9/GRC3 subfamily.</text>
</comment>
<evidence type="ECO:0000256" key="9">
    <source>
        <dbReference type="ARBA" id="ARBA00022840"/>
    </source>
</evidence>
<dbReference type="GO" id="GO:0005730">
    <property type="term" value="C:nucleolus"/>
    <property type="evidence" value="ECO:0007669"/>
    <property type="project" value="UniProtKB-SubCell"/>
</dbReference>
<keyword evidence="5" id="KW-0698">rRNA processing</keyword>
<dbReference type="RefSeq" id="XP_051446838.1">
    <property type="nucleotide sequence ID" value="XM_051587412.1"/>
</dbReference>
<dbReference type="AlphaFoldDB" id="A0AAD5HG78"/>
<keyword evidence="9" id="KW-0067">ATP-binding</keyword>
<keyword evidence="7" id="KW-0547">Nucleotide-binding</keyword>
<evidence type="ECO:0000256" key="1">
    <source>
        <dbReference type="ARBA" id="ARBA00004604"/>
    </source>
</evidence>
<evidence type="ECO:0000313" key="13">
    <source>
        <dbReference type="EMBL" id="KAI8581834.1"/>
    </source>
</evidence>
<evidence type="ECO:0000256" key="5">
    <source>
        <dbReference type="ARBA" id="ARBA00022552"/>
    </source>
</evidence>
<keyword evidence="14" id="KW-1185">Reference proteome</keyword>
<dbReference type="GO" id="GO:0005524">
    <property type="term" value="F:ATP binding"/>
    <property type="evidence" value="ECO:0007669"/>
    <property type="project" value="UniProtKB-KW"/>
</dbReference>
<dbReference type="EMBL" id="MU620904">
    <property type="protein sequence ID" value="KAI8581834.1"/>
    <property type="molecule type" value="Genomic_DNA"/>
</dbReference>
<gene>
    <name evidence="13" type="ORF">K450DRAFT_231374</name>
</gene>
<feature type="domain" description="Clp1 P-loop" evidence="11">
    <location>
        <begin position="149"/>
        <end position="295"/>
    </location>
</feature>
<dbReference type="PANTHER" id="PTHR12755:SF3">
    <property type="entry name" value="POLYNUCLEOTIDE 5'-HYDROXYL-KINASE NOL9"/>
    <property type="match status" value="1"/>
</dbReference>
<evidence type="ECO:0000256" key="10">
    <source>
        <dbReference type="ARBA" id="ARBA00023242"/>
    </source>
</evidence>
<keyword evidence="10" id="KW-0539">Nucleus</keyword>
<organism evidence="13 14">
    <name type="scientific">Umbelopsis ramanniana AG</name>
    <dbReference type="NCBI Taxonomy" id="1314678"/>
    <lineage>
        <taxon>Eukaryota</taxon>
        <taxon>Fungi</taxon>
        <taxon>Fungi incertae sedis</taxon>
        <taxon>Mucoromycota</taxon>
        <taxon>Mucoromycotina</taxon>
        <taxon>Umbelopsidomycetes</taxon>
        <taxon>Umbelopsidales</taxon>
        <taxon>Umbelopsidaceae</taxon>
        <taxon>Umbelopsis</taxon>
    </lineage>
</organism>
<name>A0AAD5HG78_UMBRA</name>
<keyword evidence="6" id="KW-0808">Transferase</keyword>
<reference evidence="13" key="2">
    <citation type="journal article" date="2022" name="Proc. Natl. Acad. Sci. U.S.A.">
        <title>Diploid-dominant life cycles characterize the early evolution of Fungi.</title>
        <authorList>
            <person name="Amses K.R."/>
            <person name="Simmons D.R."/>
            <person name="Longcore J.E."/>
            <person name="Mondo S.J."/>
            <person name="Seto K."/>
            <person name="Jeronimo G.H."/>
            <person name="Bonds A.E."/>
            <person name="Quandt C.A."/>
            <person name="Davis W.J."/>
            <person name="Chang Y."/>
            <person name="Federici B.A."/>
            <person name="Kuo A."/>
            <person name="LaButti K."/>
            <person name="Pangilinan J."/>
            <person name="Andreopoulos W."/>
            <person name="Tritt A."/>
            <person name="Riley R."/>
            <person name="Hundley H."/>
            <person name="Johnson J."/>
            <person name="Lipzen A."/>
            <person name="Barry K."/>
            <person name="Lang B.F."/>
            <person name="Cuomo C.A."/>
            <person name="Buchler N.E."/>
            <person name="Grigoriev I.V."/>
            <person name="Spatafora J.W."/>
            <person name="Stajich J.E."/>
            <person name="James T.Y."/>
        </authorList>
    </citation>
    <scope>NUCLEOTIDE SEQUENCE</scope>
    <source>
        <strain evidence="13">AG</strain>
    </source>
</reference>